<keyword evidence="2" id="KW-0812">Transmembrane</keyword>
<name>A0ABP8Y475_9MICO</name>
<comment type="caution">
    <text evidence="3">The sequence shown here is derived from an EMBL/GenBank/DDBJ whole genome shotgun (WGS) entry which is preliminary data.</text>
</comment>
<proteinExistence type="predicted"/>
<feature type="transmembrane region" description="Helical" evidence="2">
    <location>
        <begin position="120"/>
        <end position="141"/>
    </location>
</feature>
<evidence type="ECO:0000256" key="2">
    <source>
        <dbReference type="SAM" id="Phobius"/>
    </source>
</evidence>
<dbReference type="Proteomes" id="UP001500956">
    <property type="component" value="Unassembled WGS sequence"/>
</dbReference>
<sequence>MRSRPPRLAYRHGVDTSPAGLAALALIVLLLGFWVPQQVHRRQLLADARTGDRFSGGLRVLTVADGAGKGRPMRPTRTTGGTGGSVPLVGPPPARSSSATPGPGRFAVLERRAARARRRLVMTLALVLLTAGAWTAVGLGYLVWQAAVVPSALLLVVLVLGRLAVLSARRSDARWRAERRAQQQRATQRRTLAHGGPYAPRNRARVTGRAVHPSDTSTQMIPRVQTDGTPSARARAASSPAGNDAGAERADDADPERGAAGSGRVTDSGHERVDSGPTAGVGPVLGASGGTPWRVGGEPWEPVPVPLPTYVTKAQAPRREQETTVPVHAPRPTTAAPSGSDAPSVGPDHGTHEDSAAPPSGDSAQPAGDEPRPRTETLGLPLEQILARRRAAG</sequence>
<gene>
    <name evidence="3" type="ORF">GCM10023216_05580</name>
</gene>
<keyword evidence="2" id="KW-1133">Transmembrane helix</keyword>
<dbReference type="EMBL" id="BAABID010000004">
    <property type="protein sequence ID" value="GAA4719786.1"/>
    <property type="molecule type" value="Genomic_DNA"/>
</dbReference>
<evidence type="ECO:0000313" key="3">
    <source>
        <dbReference type="EMBL" id="GAA4719786.1"/>
    </source>
</evidence>
<feature type="transmembrane region" description="Helical" evidence="2">
    <location>
        <begin position="147"/>
        <end position="166"/>
    </location>
</feature>
<feature type="compositionally biased region" description="Basic and acidic residues" evidence="1">
    <location>
        <begin position="246"/>
        <end position="257"/>
    </location>
</feature>
<evidence type="ECO:0000313" key="4">
    <source>
        <dbReference type="Proteomes" id="UP001500956"/>
    </source>
</evidence>
<protein>
    <submittedName>
        <fullName evidence="3">Uncharacterized protein</fullName>
    </submittedName>
</protein>
<accession>A0ABP8Y475</accession>
<organism evidence="3 4">
    <name type="scientific">Isoptericola chiayiensis</name>
    <dbReference type="NCBI Taxonomy" id="579446"/>
    <lineage>
        <taxon>Bacteria</taxon>
        <taxon>Bacillati</taxon>
        <taxon>Actinomycetota</taxon>
        <taxon>Actinomycetes</taxon>
        <taxon>Micrococcales</taxon>
        <taxon>Promicromonosporaceae</taxon>
        <taxon>Isoptericola</taxon>
    </lineage>
</organism>
<feature type="region of interest" description="Disordered" evidence="1">
    <location>
        <begin position="67"/>
        <end position="103"/>
    </location>
</feature>
<keyword evidence="2" id="KW-0472">Membrane</keyword>
<keyword evidence="4" id="KW-1185">Reference proteome</keyword>
<feature type="region of interest" description="Disordered" evidence="1">
    <location>
        <begin position="178"/>
        <end position="393"/>
    </location>
</feature>
<reference evidence="4" key="1">
    <citation type="journal article" date="2019" name="Int. J. Syst. Evol. Microbiol.">
        <title>The Global Catalogue of Microorganisms (GCM) 10K type strain sequencing project: providing services to taxonomists for standard genome sequencing and annotation.</title>
        <authorList>
            <consortium name="The Broad Institute Genomics Platform"/>
            <consortium name="The Broad Institute Genome Sequencing Center for Infectious Disease"/>
            <person name="Wu L."/>
            <person name="Ma J."/>
        </authorList>
    </citation>
    <scope>NUCLEOTIDE SEQUENCE [LARGE SCALE GENOMIC DNA]</scope>
    <source>
        <strain evidence="4">JCM 18063</strain>
    </source>
</reference>
<feature type="transmembrane region" description="Helical" evidence="2">
    <location>
        <begin position="16"/>
        <end position="35"/>
    </location>
</feature>
<feature type="compositionally biased region" description="Low complexity" evidence="1">
    <location>
        <begin position="230"/>
        <end position="241"/>
    </location>
</feature>
<evidence type="ECO:0000256" key="1">
    <source>
        <dbReference type="SAM" id="MobiDB-lite"/>
    </source>
</evidence>